<accession>A0A4P6LZP1</accession>
<dbReference type="RefSeq" id="WP_029469652.1">
    <property type="nucleotide sequence ID" value="NZ_CP035945.1"/>
</dbReference>
<evidence type="ECO:0000313" key="2">
    <source>
        <dbReference type="EMBL" id="QBE97452.1"/>
    </source>
</evidence>
<dbReference type="EMBL" id="CP035945">
    <property type="protein sequence ID" value="QBE97452.1"/>
    <property type="molecule type" value="Genomic_DNA"/>
</dbReference>
<proteinExistence type="predicted"/>
<organism evidence="2 3">
    <name type="scientific">Blautia producta</name>
    <dbReference type="NCBI Taxonomy" id="33035"/>
    <lineage>
        <taxon>Bacteria</taxon>
        <taxon>Bacillati</taxon>
        <taxon>Bacillota</taxon>
        <taxon>Clostridia</taxon>
        <taxon>Lachnospirales</taxon>
        <taxon>Lachnospiraceae</taxon>
        <taxon>Blautia</taxon>
    </lineage>
</organism>
<dbReference type="AlphaFoldDB" id="A0A4P6LZP1"/>
<feature type="compositionally biased region" description="Basic and acidic residues" evidence="1">
    <location>
        <begin position="242"/>
        <end position="260"/>
    </location>
</feature>
<evidence type="ECO:0000256" key="1">
    <source>
        <dbReference type="SAM" id="MobiDB-lite"/>
    </source>
</evidence>
<feature type="region of interest" description="Disordered" evidence="1">
    <location>
        <begin position="242"/>
        <end position="262"/>
    </location>
</feature>
<gene>
    <name evidence="2" type="ORF">PMF13cell1_03011</name>
</gene>
<evidence type="ECO:0000313" key="3">
    <source>
        <dbReference type="Proteomes" id="UP000289794"/>
    </source>
</evidence>
<dbReference type="Proteomes" id="UP000289794">
    <property type="component" value="Chromosome"/>
</dbReference>
<protein>
    <recommendedName>
        <fullName evidence="4">Rpn family recombination-promoting nuclease/putative transposase</fullName>
    </recommendedName>
</protein>
<dbReference type="KEGG" id="bpro:PMF13cell1_03011"/>
<reference evidence="2 3" key="1">
    <citation type="submission" date="2019-01" db="EMBL/GenBank/DDBJ databases">
        <title>PMF-metabolizing Aryl O-demethylase.</title>
        <authorList>
            <person name="Kim M."/>
        </authorList>
    </citation>
    <scope>NUCLEOTIDE SEQUENCE [LARGE SCALE GENOMIC DNA]</scope>
    <source>
        <strain evidence="2 3">PMF1</strain>
    </source>
</reference>
<evidence type="ECO:0008006" key="4">
    <source>
        <dbReference type="Google" id="ProtNLM"/>
    </source>
</evidence>
<name>A0A4P6LZP1_9FIRM</name>
<sequence length="298" mass="34299">MKKSRPSAVRQKFPVHSEHEDKAMKTAVSFFARELLPMAGVKQKVRGIAPTESIHLELKKFYEDLNLIMEDDSCGHLEFQSRDGGIEDMRRFRLYESIISYQFGMDVVTYVIYSGSVKHPVTTMKCGKNTYKVVPVMLSDRDGDKLLRKLEKKQEEGRKLSRKDLAKLSLLPLLGGELSQKDKIERAFRLTASQEATQELKKTESILYTLAEKFLKKEELEEIKEVLSMTWLYSMLTEDAKKEGERKGERKGEQIGEQRGKQMGLENAAVRFLDILPPEVVAEKLDIPLERIKELLQK</sequence>